<evidence type="ECO:0000313" key="3">
    <source>
        <dbReference type="EMBL" id="KAL5111640.1"/>
    </source>
</evidence>
<dbReference type="Proteomes" id="UP001651158">
    <property type="component" value="Unassembled WGS sequence"/>
</dbReference>
<name>A0ABR4QQH2_9CEST</name>
<accession>A0ABR4QQH2</accession>
<sequence length="199" mass="22615">MYNKGSRGGYELFVRALPCADTPWVCSVKIFYLKRFTMAAVHESMKLISFLIGRWHGTGEGILPHGPSFKYEENLVIEDIGQPNFAYSATSFIDGVTRHRESGFIKCHEDSQVLLCLADNLGTCSILLGPVEVKSERTKLLLTSCSITRAPFNREPHVVEVVRDYMYDGERLHLVVRLSTTRNSELSDHLQITYKRELD</sequence>
<dbReference type="InterPro" id="IPR012674">
    <property type="entry name" value="Calycin"/>
</dbReference>
<feature type="domain" description="THAP4-like heme-binding" evidence="2">
    <location>
        <begin position="47"/>
        <end position="196"/>
    </location>
</feature>
<dbReference type="PANTHER" id="PTHR15854:SF4">
    <property type="entry name" value="PEROXYNITRITE ISOMERASE THAP4"/>
    <property type="match status" value="1"/>
</dbReference>
<comment type="catalytic activity">
    <reaction evidence="1">
        <text>peroxynitrite = nitrate</text>
        <dbReference type="Rhea" id="RHEA:63116"/>
        <dbReference type="ChEBI" id="CHEBI:17632"/>
        <dbReference type="ChEBI" id="CHEBI:25941"/>
    </reaction>
    <physiologicalReaction direction="left-to-right" evidence="1">
        <dbReference type="Rhea" id="RHEA:63117"/>
    </physiologicalReaction>
</comment>
<dbReference type="PANTHER" id="PTHR15854">
    <property type="entry name" value="THAP4 PROTEIN"/>
    <property type="match status" value="1"/>
</dbReference>
<protein>
    <recommendedName>
        <fullName evidence="2">THAP4-like heme-binding domain-containing protein</fullName>
    </recommendedName>
</protein>
<comment type="caution">
    <text evidence="3">The sequence shown here is derived from an EMBL/GenBank/DDBJ whole genome shotgun (WGS) entry which is preliminary data.</text>
</comment>
<dbReference type="SUPFAM" id="SSF50814">
    <property type="entry name" value="Lipocalins"/>
    <property type="match status" value="1"/>
</dbReference>
<evidence type="ECO:0000256" key="1">
    <source>
        <dbReference type="ARBA" id="ARBA00036993"/>
    </source>
</evidence>
<proteinExistence type="predicted"/>
<evidence type="ECO:0000259" key="2">
    <source>
        <dbReference type="Pfam" id="PF08768"/>
    </source>
</evidence>
<dbReference type="InterPro" id="IPR014878">
    <property type="entry name" value="THAP4-like_heme-bd"/>
</dbReference>
<organism evidence="3 4">
    <name type="scientific">Taenia crassiceps</name>
    <dbReference type="NCBI Taxonomy" id="6207"/>
    <lineage>
        <taxon>Eukaryota</taxon>
        <taxon>Metazoa</taxon>
        <taxon>Spiralia</taxon>
        <taxon>Lophotrochozoa</taxon>
        <taxon>Platyhelminthes</taxon>
        <taxon>Cestoda</taxon>
        <taxon>Eucestoda</taxon>
        <taxon>Cyclophyllidea</taxon>
        <taxon>Taeniidae</taxon>
        <taxon>Taenia</taxon>
    </lineage>
</organism>
<dbReference type="CDD" id="cd07828">
    <property type="entry name" value="lipocalin_heme-bd-THAP4-like"/>
    <property type="match status" value="1"/>
</dbReference>
<keyword evidence="4" id="KW-1185">Reference proteome</keyword>
<evidence type="ECO:0000313" key="4">
    <source>
        <dbReference type="Proteomes" id="UP001651158"/>
    </source>
</evidence>
<dbReference type="Gene3D" id="2.40.128.20">
    <property type="match status" value="1"/>
</dbReference>
<dbReference type="InterPro" id="IPR045165">
    <property type="entry name" value="Nitrobindin"/>
</dbReference>
<gene>
    <name evidence="3" type="ORF">TcWFU_002784</name>
</gene>
<dbReference type="EMBL" id="JAKROA010000001">
    <property type="protein sequence ID" value="KAL5111640.1"/>
    <property type="molecule type" value="Genomic_DNA"/>
</dbReference>
<reference evidence="3 4" key="1">
    <citation type="journal article" date="2022" name="Front. Cell. Infect. Microbiol.">
        <title>The Genomes of Two Strains of Taenia crassiceps the Animal Model for the Study of Human Cysticercosis.</title>
        <authorList>
            <person name="Bobes R.J."/>
            <person name="Estrada K."/>
            <person name="Rios-Valencia D.G."/>
            <person name="Calderon-Gallegos A."/>
            <person name="de la Torre P."/>
            <person name="Carrero J.C."/>
            <person name="Sanchez-Flores A."/>
            <person name="Laclette J.P."/>
        </authorList>
    </citation>
    <scope>NUCLEOTIDE SEQUENCE [LARGE SCALE GENOMIC DNA]</scope>
    <source>
        <strain evidence="3">WFUcys</strain>
    </source>
</reference>
<dbReference type="Pfam" id="PF08768">
    <property type="entry name" value="THAP4_heme-bd"/>
    <property type="match status" value="1"/>
</dbReference>